<dbReference type="Pfam" id="PF14015">
    <property type="entry name" value="DUF4231"/>
    <property type="match status" value="1"/>
</dbReference>
<feature type="region of interest" description="Disordered" evidence="1">
    <location>
        <begin position="268"/>
        <end position="294"/>
    </location>
</feature>
<evidence type="ECO:0000313" key="3">
    <source>
        <dbReference type="EMBL" id="MBD2255109.1"/>
    </source>
</evidence>
<feature type="transmembrane region" description="Helical" evidence="2">
    <location>
        <begin position="148"/>
        <end position="169"/>
    </location>
</feature>
<feature type="transmembrane region" description="Helical" evidence="2">
    <location>
        <begin position="63"/>
        <end position="80"/>
    </location>
</feature>
<gene>
    <name evidence="3" type="ORF">H6G14_28210</name>
</gene>
<feature type="transmembrane region" description="Helical" evidence="2">
    <location>
        <begin position="34"/>
        <end position="57"/>
    </location>
</feature>
<organism evidence="3 4">
    <name type="scientific">Nostoc parmelioides FACHB-3921</name>
    <dbReference type="NCBI Taxonomy" id="2692909"/>
    <lineage>
        <taxon>Bacteria</taxon>
        <taxon>Bacillati</taxon>
        <taxon>Cyanobacteriota</taxon>
        <taxon>Cyanophyceae</taxon>
        <taxon>Nostocales</taxon>
        <taxon>Nostocaceae</taxon>
        <taxon>Nostoc</taxon>
    </lineage>
</organism>
<feature type="region of interest" description="Disordered" evidence="1">
    <location>
        <begin position="1"/>
        <end position="23"/>
    </location>
</feature>
<name>A0ABR8BN59_9NOSO</name>
<dbReference type="InterPro" id="IPR025325">
    <property type="entry name" value="DUF4231"/>
</dbReference>
<accession>A0ABR8BN59</accession>
<keyword evidence="2" id="KW-0812">Transmembrane</keyword>
<evidence type="ECO:0000256" key="2">
    <source>
        <dbReference type="SAM" id="Phobius"/>
    </source>
</evidence>
<comment type="caution">
    <text evidence="3">The sequence shown here is derived from an EMBL/GenBank/DDBJ whole genome shotgun (WGS) entry which is preliminary data.</text>
</comment>
<protein>
    <submittedName>
        <fullName evidence="3">DUF4231 domain-containing protein</fullName>
    </submittedName>
</protein>
<reference evidence="3 4" key="1">
    <citation type="journal article" date="2020" name="ISME J.">
        <title>Comparative genomics reveals insights into cyanobacterial evolution and habitat adaptation.</title>
        <authorList>
            <person name="Chen M.Y."/>
            <person name="Teng W.K."/>
            <person name="Zhao L."/>
            <person name="Hu C.X."/>
            <person name="Zhou Y.K."/>
            <person name="Han B.P."/>
            <person name="Song L.R."/>
            <person name="Shu W.S."/>
        </authorList>
    </citation>
    <scope>NUCLEOTIDE SEQUENCE [LARGE SCALE GENOMIC DNA]</scope>
    <source>
        <strain evidence="3 4">FACHB-3921</strain>
    </source>
</reference>
<keyword evidence="2" id="KW-1133">Transmembrane helix</keyword>
<feature type="transmembrane region" description="Helical" evidence="2">
    <location>
        <begin position="181"/>
        <end position="202"/>
    </location>
</feature>
<dbReference type="Proteomes" id="UP000621307">
    <property type="component" value="Unassembled WGS sequence"/>
</dbReference>
<evidence type="ECO:0000256" key="1">
    <source>
        <dbReference type="SAM" id="MobiDB-lite"/>
    </source>
</evidence>
<evidence type="ECO:0000313" key="4">
    <source>
        <dbReference type="Proteomes" id="UP000621307"/>
    </source>
</evidence>
<proteinExistence type="predicted"/>
<dbReference type="EMBL" id="JACJQL010000078">
    <property type="protein sequence ID" value="MBD2255109.1"/>
    <property type="molecule type" value="Genomic_DNA"/>
</dbReference>
<keyword evidence="2" id="KW-0472">Membrane</keyword>
<sequence>MITSDITSLEQQPQKGISPSLETFSSRTGQKTLFILKLFEYLLAAAFVCAGIVLTVYADNKNLLISGIIALTILSFLFLFNRQLFQDSQNTAYRYSISKKAELYSYLLGNNNSVFDSNQIVPAREKALQYCQDLIDDYKKARNLSRNLYYVLQISTVILSGITPILVLVDKLEAGQAWLKWLPVICPAIASIVASIVTSFPFQKNWVAANTTLELLEAEQEKFILGVTPAYRCYDLSDTTQQQQKANQAIEQFIVQVNNIHLQQVQQASEIQQEKKESEKTNTNNAETDEKSSS</sequence>
<keyword evidence="4" id="KW-1185">Reference proteome</keyword>
<dbReference type="RefSeq" id="WP_190571764.1">
    <property type="nucleotide sequence ID" value="NZ_JACJQL010000078.1"/>
</dbReference>
<dbReference type="NCBIfam" id="NF033634">
    <property type="entry name" value="SLATT_1"/>
    <property type="match status" value="1"/>
</dbReference>